<sequence length="368" mass="39718">MTRCPLCQSASVTQFPVGLKRALRSDGLILDEPLRKDSCADCSALIGRNVDIEVPYRRSDGTSPREIARHAGIAKGLQAEIAALGASGPILELGAANFQTSLHLAHAMPDAQITALEPSPESLPQTSEIDIRVGTLADVSFATPFAVVYANHVLEHIADPKEFLAQIATILAPDGHVLLSCPSGLVPSHELLFSDHLYHFTPTAMAAVATGSGLWLRDSKPTPWEPFSRLFHFTRTPVPDSAPPPTAVAALYAHRVRYLMQWSQADGRLCQAMSGSPILFGGGEFSQLIRAYLPKLWSRITCIIVDDLEGVRTFDKPVFRTSEVDLRGRDIVVGLHPMSSEAVTERLLGLGAASVLSPIGMPENDQCT</sequence>
<proteinExistence type="predicted"/>
<dbReference type="STRING" id="1244108.SAMN05444004_101393"/>
<reference evidence="2" key="1">
    <citation type="submission" date="2016-10" db="EMBL/GenBank/DDBJ databases">
        <authorList>
            <person name="Varghese N."/>
            <person name="Submissions S."/>
        </authorList>
    </citation>
    <scope>NUCLEOTIDE SEQUENCE [LARGE SCALE GENOMIC DNA]</scope>
    <source>
        <strain evidence="2">DSM 100420</strain>
    </source>
</reference>
<name>A0A1H3JNK9_9RHOB</name>
<keyword evidence="1" id="KW-0489">Methyltransferase</keyword>
<dbReference type="InterPro" id="IPR029063">
    <property type="entry name" value="SAM-dependent_MTases_sf"/>
</dbReference>
<dbReference type="GO" id="GO:0008168">
    <property type="term" value="F:methyltransferase activity"/>
    <property type="evidence" value="ECO:0007669"/>
    <property type="project" value="UniProtKB-KW"/>
</dbReference>
<dbReference type="GO" id="GO:0032259">
    <property type="term" value="P:methylation"/>
    <property type="evidence" value="ECO:0007669"/>
    <property type="project" value="UniProtKB-KW"/>
</dbReference>
<gene>
    <name evidence="1" type="ORF">SAMN05444004_101393</name>
</gene>
<dbReference type="SUPFAM" id="SSF53335">
    <property type="entry name" value="S-adenosyl-L-methionine-dependent methyltransferases"/>
    <property type="match status" value="1"/>
</dbReference>
<evidence type="ECO:0000313" key="2">
    <source>
        <dbReference type="Proteomes" id="UP000198914"/>
    </source>
</evidence>
<dbReference type="OrthoDB" id="7537532at2"/>
<dbReference type="Proteomes" id="UP000198914">
    <property type="component" value="Unassembled WGS sequence"/>
</dbReference>
<dbReference type="Gene3D" id="3.40.50.150">
    <property type="entry name" value="Vaccinia Virus protein VP39"/>
    <property type="match status" value="1"/>
</dbReference>
<dbReference type="EMBL" id="FNPX01000001">
    <property type="protein sequence ID" value="SDY41580.1"/>
    <property type="molecule type" value="Genomic_DNA"/>
</dbReference>
<evidence type="ECO:0000313" key="1">
    <source>
        <dbReference type="EMBL" id="SDY41580.1"/>
    </source>
</evidence>
<keyword evidence="2" id="KW-1185">Reference proteome</keyword>
<dbReference type="CDD" id="cd02440">
    <property type="entry name" value="AdoMet_MTases"/>
    <property type="match status" value="1"/>
</dbReference>
<dbReference type="Pfam" id="PF13489">
    <property type="entry name" value="Methyltransf_23"/>
    <property type="match status" value="1"/>
</dbReference>
<protein>
    <submittedName>
        <fullName evidence="1">Methyltransferase domain-containing protein</fullName>
    </submittedName>
</protein>
<dbReference type="AlphaFoldDB" id="A0A1H3JNK9"/>
<keyword evidence="1" id="KW-0808">Transferase</keyword>
<accession>A0A1H3JNK9</accession>
<organism evidence="1 2">
    <name type="scientific">Jannaschia faecimaris</name>
    <dbReference type="NCBI Taxonomy" id="1244108"/>
    <lineage>
        <taxon>Bacteria</taxon>
        <taxon>Pseudomonadati</taxon>
        <taxon>Pseudomonadota</taxon>
        <taxon>Alphaproteobacteria</taxon>
        <taxon>Rhodobacterales</taxon>
        <taxon>Roseobacteraceae</taxon>
        <taxon>Jannaschia</taxon>
    </lineage>
</organism>